<dbReference type="EMBL" id="CP027806">
    <property type="protein sequence ID" value="AXJ00078.1"/>
    <property type="molecule type" value="Genomic_DNA"/>
</dbReference>
<dbReference type="KEGG" id="cprv:CYPRO_0795"/>
<gene>
    <name evidence="1" type="ORF">CYPRO_0795</name>
</gene>
<reference evidence="1 2" key="1">
    <citation type="submission" date="2018-03" db="EMBL/GenBank/DDBJ databases">
        <title>Phenotypic and genomic properties of Cyclonatronum proteinivorum gen. nov., sp. nov., a haloalkaliphilic bacteroidete from soda lakes possessing Na+-translocating rhodopsin.</title>
        <authorList>
            <person name="Toshchakov S.V."/>
            <person name="Korzhenkov A."/>
            <person name="Samarov N.I."/>
            <person name="Kublanov I.V."/>
            <person name="Muntyan M.S."/>
            <person name="Sorokin D.Y."/>
        </authorList>
    </citation>
    <scope>NUCLEOTIDE SEQUENCE [LARGE SCALE GENOMIC DNA]</scope>
    <source>
        <strain evidence="1 2">Omega</strain>
    </source>
</reference>
<evidence type="ECO:0000313" key="1">
    <source>
        <dbReference type="EMBL" id="AXJ00078.1"/>
    </source>
</evidence>
<dbReference type="Proteomes" id="UP000254808">
    <property type="component" value="Chromosome"/>
</dbReference>
<protein>
    <submittedName>
        <fullName evidence="1">Uncharacterized protein</fullName>
    </submittedName>
</protein>
<name>A0A345UHX6_9BACT</name>
<accession>A0A345UHX6</accession>
<organism evidence="1 2">
    <name type="scientific">Cyclonatronum proteinivorum</name>
    <dbReference type="NCBI Taxonomy" id="1457365"/>
    <lineage>
        <taxon>Bacteria</taxon>
        <taxon>Pseudomonadati</taxon>
        <taxon>Balneolota</taxon>
        <taxon>Balneolia</taxon>
        <taxon>Balneolales</taxon>
        <taxon>Cyclonatronaceae</taxon>
        <taxon>Cyclonatronum</taxon>
    </lineage>
</organism>
<sequence length="133" mass="15433">MSPERKIRKELQQVGSTEYTVMIDLRLPDRFALEAPSHHNRLHVSFENNEGKTERQGHIIRENPEFPVGIPVRSKGEGAVIYVDYEFRYRDSTDPEALFQTRIHYEIPVEVKENGSDEVKLSEQLPLDELEAV</sequence>
<proteinExistence type="predicted"/>
<evidence type="ECO:0000313" key="2">
    <source>
        <dbReference type="Proteomes" id="UP000254808"/>
    </source>
</evidence>
<keyword evidence="2" id="KW-1185">Reference proteome</keyword>
<dbReference type="AlphaFoldDB" id="A0A345UHX6"/>